<dbReference type="AlphaFoldDB" id="A0AA39KC81"/>
<proteinExistence type="predicted"/>
<name>A0AA39KC81_ARMTA</name>
<evidence type="ECO:0000313" key="1">
    <source>
        <dbReference type="EMBL" id="KAK0458123.1"/>
    </source>
</evidence>
<gene>
    <name evidence="1" type="ORF">EV420DRAFT_1748413</name>
</gene>
<dbReference type="GeneID" id="85363789"/>
<sequence>MGALEFPSERIALAGRKAIGRNSEYARMLMQRLGNDETEIRTGWRSQLYFVFMSRKGFDELNEKNIGEDGAGAYPLPSFARILYLSNVLELGETSSSRSLFPETSIDGGTSRSLNEKHIMISVTAAPARHIDVNFKLFVRVRRSIVHAARAPSRKMITEPTLEYDCQCRIQESARNRLNGALTARLDRTKLDGTLNACTDETRSKLDVGSGQSPIVRVWTEDGGAVDEASTMANRRVGRSVKARQLTTNTVWTLETECWFLSSSRVQVRVWVVKRKRTLHQGKEDGKSASFTLTRRRLFVQEERRIHVGSHSRLQAPLFKKRLYACDKFASTHTQSFSSTPLTYANKHGVIPILPKSTVRLFQAHACFPSKASFAGCALSFGGRRGDVYNVRLGSKYLLIPQDGPS</sequence>
<reference evidence="1" key="1">
    <citation type="submission" date="2023-06" db="EMBL/GenBank/DDBJ databases">
        <authorList>
            <consortium name="Lawrence Berkeley National Laboratory"/>
            <person name="Ahrendt S."/>
            <person name="Sahu N."/>
            <person name="Indic B."/>
            <person name="Wong-Bajracharya J."/>
            <person name="Merenyi Z."/>
            <person name="Ke H.-M."/>
            <person name="Monk M."/>
            <person name="Kocsube S."/>
            <person name="Drula E."/>
            <person name="Lipzen A."/>
            <person name="Balint B."/>
            <person name="Henrissat B."/>
            <person name="Andreopoulos B."/>
            <person name="Martin F.M."/>
            <person name="Harder C.B."/>
            <person name="Rigling D."/>
            <person name="Ford K.L."/>
            <person name="Foster G.D."/>
            <person name="Pangilinan J."/>
            <person name="Papanicolaou A."/>
            <person name="Barry K."/>
            <person name="LaButti K."/>
            <person name="Viragh M."/>
            <person name="Koriabine M."/>
            <person name="Yan M."/>
            <person name="Riley R."/>
            <person name="Champramary S."/>
            <person name="Plett K.L."/>
            <person name="Tsai I.J."/>
            <person name="Slot J."/>
            <person name="Sipos G."/>
            <person name="Plett J."/>
            <person name="Nagy L.G."/>
            <person name="Grigoriev I.V."/>
        </authorList>
    </citation>
    <scope>NUCLEOTIDE SEQUENCE</scope>
    <source>
        <strain evidence="1">CCBAS 213</strain>
    </source>
</reference>
<comment type="caution">
    <text evidence="1">The sequence shown here is derived from an EMBL/GenBank/DDBJ whole genome shotgun (WGS) entry which is preliminary data.</text>
</comment>
<protein>
    <submittedName>
        <fullName evidence="1">Uncharacterized protein</fullName>
    </submittedName>
</protein>
<dbReference type="EMBL" id="JAUEPS010000019">
    <property type="protein sequence ID" value="KAK0458123.1"/>
    <property type="molecule type" value="Genomic_DNA"/>
</dbReference>
<accession>A0AA39KC81</accession>
<evidence type="ECO:0000313" key="2">
    <source>
        <dbReference type="Proteomes" id="UP001175211"/>
    </source>
</evidence>
<dbReference type="Proteomes" id="UP001175211">
    <property type="component" value="Unassembled WGS sequence"/>
</dbReference>
<dbReference type="RefSeq" id="XP_060330415.1">
    <property type="nucleotide sequence ID" value="XM_060480241.1"/>
</dbReference>
<organism evidence="1 2">
    <name type="scientific">Armillaria tabescens</name>
    <name type="common">Ringless honey mushroom</name>
    <name type="synonym">Agaricus tabescens</name>
    <dbReference type="NCBI Taxonomy" id="1929756"/>
    <lineage>
        <taxon>Eukaryota</taxon>
        <taxon>Fungi</taxon>
        <taxon>Dikarya</taxon>
        <taxon>Basidiomycota</taxon>
        <taxon>Agaricomycotina</taxon>
        <taxon>Agaricomycetes</taxon>
        <taxon>Agaricomycetidae</taxon>
        <taxon>Agaricales</taxon>
        <taxon>Marasmiineae</taxon>
        <taxon>Physalacriaceae</taxon>
        <taxon>Desarmillaria</taxon>
    </lineage>
</organism>
<keyword evidence="2" id="KW-1185">Reference proteome</keyword>